<accession>A0A391NYF0</accession>
<dbReference type="SUPFAM" id="SSF52833">
    <property type="entry name" value="Thioredoxin-like"/>
    <property type="match status" value="1"/>
</dbReference>
<dbReference type="GO" id="GO:0004364">
    <property type="term" value="F:glutathione transferase activity"/>
    <property type="evidence" value="ECO:0007669"/>
    <property type="project" value="TreeGrafter"/>
</dbReference>
<dbReference type="EMBL" id="BDIP01006148">
    <property type="protein sequence ID" value="GCA64108.1"/>
    <property type="molecule type" value="Genomic_DNA"/>
</dbReference>
<gene>
    <name evidence="2" type="ORF">KIPB_013200</name>
</gene>
<feature type="domain" description="GST N-terminal" evidence="1">
    <location>
        <begin position="1"/>
        <end position="85"/>
    </location>
</feature>
<protein>
    <recommendedName>
        <fullName evidence="1">GST N-terminal domain-containing protein</fullName>
    </recommendedName>
</protein>
<dbReference type="InterPro" id="IPR036249">
    <property type="entry name" value="Thioredoxin-like_sf"/>
</dbReference>
<dbReference type="CDD" id="cd03039">
    <property type="entry name" value="GST_N_Sigma_like"/>
    <property type="match status" value="1"/>
</dbReference>
<evidence type="ECO:0000313" key="2">
    <source>
        <dbReference type="EMBL" id="GCA64108.1"/>
    </source>
</evidence>
<dbReference type="AlphaFoldDB" id="A0A391NYF0"/>
<organism evidence="2 3">
    <name type="scientific">Kipferlia bialata</name>
    <dbReference type="NCBI Taxonomy" id="797122"/>
    <lineage>
        <taxon>Eukaryota</taxon>
        <taxon>Metamonada</taxon>
        <taxon>Carpediemonas-like organisms</taxon>
        <taxon>Kipferlia</taxon>
    </lineage>
</organism>
<reference evidence="2 3" key="1">
    <citation type="journal article" date="2018" name="PLoS ONE">
        <title>The draft genome of Kipferlia bialata reveals reductive genome evolution in fornicate parasites.</title>
        <authorList>
            <person name="Tanifuji G."/>
            <person name="Takabayashi S."/>
            <person name="Kume K."/>
            <person name="Takagi M."/>
            <person name="Nakayama T."/>
            <person name="Kamikawa R."/>
            <person name="Inagaki Y."/>
            <person name="Hashimoto T."/>
        </authorList>
    </citation>
    <scope>NUCLEOTIDE SEQUENCE [LARGE SCALE GENOMIC DNA]</scope>
    <source>
        <strain evidence="2">NY0173</strain>
    </source>
</reference>
<dbReference type="GO" id="GO:0006749">
    <property type="term" value="P:glutathione metabolic process"/>
    <property type="evidence" value="ECO:0007669"/>
    <property type="project" value="TreeGrafter"/>
</dbReference>
<evidence type="ECO:0000313" key="3">
    <source>
        <dbReference type="Proteomes" id="UP000265618"/>
    </source>
</evidence>
<comment type="caution">
    <text evidence="2">The sequence shown here is derived from an EMBL/GenBank/DDBJ whole genome shotgun (WGS) entry which is preliminary data.</text>
</comment>
<sequence length="119" mass="13479">MDTVVYFDIAGRAEPIRQMYKHAKVEFIDKRIQKEDWAAEQKAGIEDGSLPYGQVPTVHFAAEDEWIAQSRSILQLVGERLGLAPKEPREVRRAMQLLDAAADVGMKAYMSMTMGGWYC</sequence>
<dbReference type="InterPro" id="IPR050213">
    <property type="entry name" value="GST_superfamily"/>
</dbReference>
<keyword evidence="3" id="KW-1185">Reference proteome</keyword>
<dbReference type="Gene3D" id="1.20.1050.130">
    <property type="match status" value="1"/>
</dbReference>
<dbReference type="Proteomes" id="UP000265618">
    <property type="component" value="Unassembled WGS sequence"/>
</dbReference>
<proteinExistence type="predicted"/>
<dbReference type="PANTHER" id="PTHR11571">
    <property type="entry name" value="GLUTATHIONE S-TRANSFERASE"/>
    <property type="match status" value="1"/>
</dbReference>
<dbReference type="PROSITE" id="PS50404">
    <property type="entry name" value="GST_NTER"/>
    <property type="match status" value="1"/>
</dbReference>
<name>A0A391NYF0_9EUKA</name>
<dbReference type="InterPro" id="IPR004045">
    <property type="entry name" value="Glutathione_S-Trfase_N"/>
</dbReference>
<dbReference type="OrthoDB" id="414243at2759"/>
<evidence type="ECO:0000259" key="1">
    <source>
        <dbReference type="PROSITE" id="PS50404"/>
    </source>
</evidence>